<evidence type="ECO:0000313" key="2">
    <source>
        <dbReference type="Proteomes" id="UP000420635"/>
    </source>
</evidence>
<dbReference type="AlphaFoldDB" id="A0A646HEG4"/>
<dbReference type="Proteomes" id="UP000420635">
    <property type="component" value="Unassembled WGS sequence"/>
</dbReference>
<dbReference type="InterPro" id="IPR036505">
    <property type="entry name" value="Amidase/PGRP_sf"/>
</dbReference>
<name>A0A646HEG4_9BACT</name>
<dbReference type="InterPro" id="IPR002502">
    <property type="entry name" value="Amidase_domain"/>
</dbReference>
<comment type="caution">
    <text evidence="1">The sequence shown here is derived from an EMBL/GenBank/DDBJ whole genome shotgun (WGS) entry which is preliminary data.</text>
</comment>
<dbReference type="GO" id="GO:0009253">
    <property type="term" value="P:peptidoglycan catabolic process"/>
    <property type="evidence" value="ECO:0007669"/>
    <property type="project" value="InterPro"/>
</dbReference>
<dbReference type="RefSeq" id="WP_153112355.1">
    <property type="nucleotide sequence ID" value="NZ_VZAS01000004.1"/>
</dbReference>
<dbReference type="CDD" id="cd06583">
    <property type="entry name" value="PGRP"/>
    <property type="match status" value="1"/>
</dbReference>
<dbReference type="Pfam" id="PF01510">
    <property type="entry name" value="Amidase_2"/>
    <property type="match status" value="1"/>
</dbReference>
<reference evidence="2" key="1">
    <citation type="submission" date="2019-09" db="EMBL/GenBank/DDBJ databases">
        <title>Distinct polysaccharide growth profiles of human intestinal Prevotella copri isolates.</title>
        <authorList>
            <person name="Fehlner-Peach H."/>
            <person name="Magnabosco C."/>
            <person name="Raghavan V."/>
            <person name="Scher J.U."/>
            <person name="Tett A."/>
            <person name="Cox L.M."/>
            <person name="Gottsegen C."/>
            <person name="Watters A."/>
            <person name="Wiltshire- Gordon J.D."/>
            <person name="Segata N."/>
            <person name="Bonneau R."/>
            <person name="Littman D.R."/>
        </authorList>
    </citation>
    <scope>NUCLEOTIDE SEQUENCE [LARGE SCALE GENOMIC DNA]</scope>
    <source>
        <strain evidence="2">iP54</strain>
    </source>
</reference>
<dbReference type="SUPFAM" id="SSF55846">
    <property type="entry name" value="N-acetylmuramoyl-L-alanine amidase-like"/>
    <property type="match status" value="1"/>
</dbReference>
<sequence>MARKIKKIFVHCTASRRSWSVDALLKEFRNKGWHYPGYHWVVTADGKYTQLMTEDLPSNGVKGHNFDSVNVAYMGGISRTGKAIDNRTEAQKQGLRELLKELRNRYPEAKIMGHRDISPDKNHNGVVDPWERIKECPCFDAIPEYADI</sequence>
<evidence type="ECO:0000313" key="1">
    <source>
        <dbReference type="EMBL" id="MQN91063.1"/>
    </source>
</evidence>
<gene>
    <name evidence="1" type="ORF">F7D59_14675</name>
</gene>
<accession>A0A646HEG4</accession>
<dbReference type="EMBL" id="VZBQ01000151">
    <property type="protein sequence ID" value="MQN91063.1"/>
    <property type="molecule type" value="Genomic_DNA"/>
</dbReference>
<dbReference type="GO" id="GO:0008745">
    <property type="term" value="F:N-acetylmuramoyl-L-alanine amidase activity"/>
    <property type="evidence" value="ECO:0007669"/>
    <property type="project" value="InterPro"/>
</dbReference>
<protein>
    <submittedName>
        <fullName evidence="1">N-acetylmuramoyl-L-alanine amidase</fullName>
    </submittedName>
</protein>
<organism evidence="1 2">
    <name type="scientific">Segatella copri</name>
    <dbReference type="NCBI Taxonomy" id="165179"/>
    <lineage>
        <taxon>Bacteria</taxon>
        <taxon>Pseudomonadati</taxon>
        <taxon>Bacteroidota</taxon>
        <taxon>Bacteroidia</taxon>
        <taxon>Bacteroidales</taxon>
        <taxon>Prevotellaceae</taxon>
        <taxon>Segatella</taxon>
    </lineage>
</organism>
<proteinExistence type="predicted"/>
<dbReference type="Gene3D" id="3.40.80.10">
    <property type="entry name" value="Peptidoglycan recognition protein-like"/>
    <property type="match status" value="1"/>
</dbReference>